<proteinExistence type="inferred from homology"/>
<feature type="active site" description="Nucleophile" evidence="9">
    <location>
        <position position="29"/>
    </location>
</feature>
<evidence type="ECO:0000313" key="13">
    <source>
        <dbReference type="Proteomes" id="UP000292886"/>
    </source>
</evidence>
<dbReference type="GO" id="GO:0015035">
    <property type="term" value="F:protein-disulfide reductase activity"/>
    <property type="evidence" value="ECO:0007669"/>
    <property type="project" value="UniProtKB-UniRule"/>
</dbReference>
<dbReference type="NCBIfam" id="TIGR01068">
    <property type="entry name" value="thioredoxin"/>
    <property type="match status" value="1"/>
</dbReference>
<evidence type="ECO:0000256" key="8">
    <source>
        <dbReference type="PIRNR" id="PIRNR000077"/>
    </source>
</evidence>
<sequence>MAVLETTDSTFVADTATGVTLTDFWAVWCGPCRMQSPVVEALDAEMSGKVTFNKMDVDANPATPQEFGIMSIPTLLVKKDGEVVDTIVGYHSKEQLTTLLDQYID</sequence>
<evidence type="ECO:0000256" key="10">
    <source>
        <dbReference type="PIRSR" id="PIRSR000077-4"/>
    </source>
</evidence>
<dbReference type="FunFam" id="3.40.30.10:FF:000001">
    <property type="entry name" value="Thioredoxin"/>
    <property type="match status" value="1"/>
</dbReference>
<protein>
    <recommendedName>
        <fullName evidence="2 7">Thioredoxin</fullName>
    </recommendedName>
</protein>
<dbReference type="SUPFAM" id="SSF52833">
    <property type="entry name" value="Thioredoxin-like"/>
    <property type="match status" value="1"/>
</dbReference>
<organism evidence="12 13">
    <name type="scientific">Periweissella cryptocerci</name>
    <dbReference type="NCBI Taxonomy" id="2506420"/>
    <lineage>
        <taxon>Bacteria</taxon>
        <taxon>Bacillati</taxon>
        <taxon>Bacillota</taxon>
        <taxon>Bacilli</taxon>
        <taxon>Lactobacillales</taxon>
        <taxon>Lactobacillaceae</taxon>
        <taxon>Periweissella</taxon>
    </lineage>
</organism>
<evidence type="ECO:0000256" key="5">
    <source>
        <dbReference type="ARBA" id="ARBA00023157"/>
    </source>
</evidence>
<keyword evidence="3" id="KW-0813">Transport</keyword>
<dbReference type="PROSITE" id="PS51352">
    <property type="entry name" value="THIOREDOXIN_2"/>
    <property type="match status" value="1"/>
</dbReference>
<evidence type="ECO:0000256" key="9">
    <source>
        <dbReference type="PIRSR" id="PIRSR000077-1"/>
    </source>
</evidence>
<dbReference type="PANTHER" id="PTHR45663">
    <property type="entry name" value="GEO12009P1"/>
    <property type="match status" value="1"/>
</dbReference>
<dbReference type="PANTHER" id="PTHR45663:SF11">
    <property type="entry name" value="GEO12009P1"/>
    <property type="match status" value="1"/>
</dbReference>
<keyword evidence="5 10" id="KW-1015">Disulfide bond</keyword>
<gene>
    <name evidence="12" type="primary">trxA</name>
    <name evidence="12" type="ORF">EQG49_11320</name>
</gene>
<evidence type="ECO:0000256" key="7">
    <source>
        <dbReference type="NCBIfam" id="TIGR01068"/>
    </source>
</evidence>
<keyword evidence="4" id="KW-0249">Electron transport</keyword>
<evidence type="ECO:0000256" key="1">
    <source>
        <dbReference type="ARBA" id="ARBA00008987"/>
    </source>
</evidence>
<feature type="site" description="Contributes to redox potential value" evidence="9">
    <location>
        <position position="30"/>
    </location>
</feature>
<evidence type="ECO:0000256" key="4">
    <source>
        <dbReference type="ARBA" id="ARBA00022982"/>
    </source>
</evidence>
<feature type="active site" description="Nucleophile" evidence="9">
    <location>
        <position position="32"/>
    </location>
</feature>
<dbReference type="Proteomes" id="UP000292886">
    <property type="component" value="Chromosome"/>
</dbReference>
<feature type="domain" description="Thioredoxin" evidence="11">
    <location>
        <begin position="1"/>
        <end position="105"/>
    </location>
</feature>
<evidence type="ECO:0000256" key="3">
    <source>
        <dbReference type="ARBA" id="ARBA00022448"/>
    </source>
</evidence>
<evidence type="ECO:0000256" key="2">
    <source>
        <dbReference type="ARBA" id="ARBA00020570"/>
    </source>
</evidence>
<keyword evidence="13" id="KW-1185">Reference proteome</keyword>
<evidence type="ECO:0000313" key="12">
    <source>
        <dbReference type="EMBL" id="QBO36997.1"/>
    </source>
</evidence>
<feature type="site" description="Deprotonates C-terminal active site Cys" evidence="9">
    <location>
        <position position="23"/>
    </location>
</feature>
<accession>A0A4P6YW78</accession>
<dbReference type="PIRSF" id="PIRSF000077">
    <property type="entry name" value="Thioredoxin"/>
    <property type="match status" value="1"/>
</dbReference>
<comment type="similarity">
    <text evidence="1 8">Belongs to the thioredoxin family.</text>
</comment>
<dbReference type="InterPro" id="IPR036249">
    <property type="entry name" value="Thioredoxin-like_sf"/>
</dbReference>
<dbReference type="Gene3D" id="3.40.30.10">
    <property type="entry name" value="Glutaredoxin"/>
    <property type="match status" value="1"/>
</dbReference>
<dbReference type="InterPro" id="IPR017937">
    <property type="entry name" value="Thioredoxin_CS"/>
</dbReference>
<dbReference type="GO" id="GO:0005829">
    <property type="term" value="C:cytosol"/>
    <property type="evidence" value="ECO:0007669"/>
    <property type="project" value="TreeGrafter"/>
</dbReference>
<dbReference type="PRINTS" id="PR00421">
    <property type="entry name" value="THIOREDOXIN"/>
</dbReference>
<dbReference type="PROSITE" id="PS00194">
    <property type="entry name" value="THIOREDOXIN_1"/>
    <property type="match status" value="1"/>
</dbReference>
<keyword evidence="6 10" id="KW-0676">Redox-active center</keyword>
<dbReference type="Pfam" id="PF00085">
    <property type="entry name" value="Thioredoxin"/>
    <property type="match status" value="1"/>
</dbReference>
<dbReference type="AlphaFoldDB" id="A0A4P6YW78"/>
<dbReference type="KEGG" id="wei:EQG49_11320"/>
<dbReference type="EMBL" id="CP037940">
    <property type="protein sequence ID" value="QBO36997.1"/>
    <property type="molecule type" value="Genomic_DNA"/>
</dbReference>
<dbReference type="OrthoDB" id="9790390at2"/>
<feature type="disulfide bond" description="Redox-active" evidence="10">
    <location>
        <begin position="29"/>
        <end position="32"/>
    </location>
</feature>
<evidence type="ECO:0000256" key="6">
    <source>
        <dbReference type="ARBA" id="ARBA00023284"/>
    </source>
</evidence>
<dbReference type="RefSeq" id="WP_133364074.1">
    <property type="nucleotide sequence ID" value="NZ_CP037940.1"/>
</dbReference>
<dbReference type="GO" id="GO:0045454">
    <property type="term" value="P:cell redox homeostasis"/>
    <property type="evidence" value="ECO:0007669"/>
    <property type="project" value="TreeGrafter"/>
</dbReference>
<reference evidence="13" key="1">
    <citation type="submission" date="2019-03" db="EMBL/GenBank/DDBJ databases">
        <title>Weissella sp. 26KH-42 Genome sequencing.</title>
        <authorList>
            <person name="Heo J."/>
            <person name="Kim S.-J."/>
            <person name="Kim J.-S."/>
            <person name="Hong S.-B."/>
            <person name="Kwon S.-W."/>
        </authorList>
    </citation>
    <scope>NUCLEOTIDE SEQUENCE [LARGE SCALE GENOMIC DNA]</scope>
    <source>
        <strain evidence="13">26KH-42</strain>
    </source>
</reference>
<dbReference type="InterPro" id="IPR013766">
    <property type="entry name" value="Thioredoxin_domain"/>
</dbReference>
<evidence type="ECO:0000259" key="11">
    <source>
        <dbReference type="PROSITE" id="PS51352"/>
    </source>
</evidence>
<name>A0A4P6YW78_9LACO</name>
<dbReference type="InterPro" id="IPR005746">
    <property type="entry name" value="Thioredoxin"/>
</dbReference>
<feature type="site" description="Contributes to redox potential value" evidence="9">
    <location>
        <position position="31"/>
    </location>
</feature>
<dbReference type="CDD" id="cd02947">
    <property type="entry name" value="TRX_family"/>
    <property type="match status" value="1"/>
</dbReference>